<dbReference type="EMBL" id="JACOOX010000005">
    <property type="protein sequence ID" value="MBC5663157.1"/>
    <property type="molecule type" value="Genomic_DNA"/>
</dbReference>
<comment type="caution">
    <text evidence="3">The sequence shown here is derived from an EMBL/GenBank/DDBJ whole genome shotgun (WGS) entry which is preliminary data.</text>
</comment>
<keyword evidence="4" id="KW-1185">Reference proteome</keyword>
<dbReference type="AlphaFoldDB" id="A0A8I0AQ34"/>
<gene>
    <name evidence="3" type="ORF">H8S09_09675</name>
</gene>
<feature type="transmembrane region" description="Helical" evidence="2">
    <location>
        <begin position="58"/>
        <end position="79"/>
    </location>
</feature>
<keyword evidence="2" id="KW-0812">Transmembrane</keyword>
<reference evidence="3 4" key="1">
    <citation type="submission" date="2020-08" db="EMBL/GenBank/DDBJ databases">
        <title>Genome public.</title>
        <authorList>
            <person name="Liu C."/>
            <person name="Sun Q."/>
        </authorList>
    </citation>
    <scope>NUCLEOTIDE SEQUENCE [LARGE SCALE GENOMIC DNA]</scope>
    <source>
        <strain evidence="3 4">NSJ-10</strain>
    </source>
</reference>
<feature type="region of interest" description="Disordered" evidence="1">
    <location>
        <begin position="145"/>
        <end position="174"/>
    </location>
</feature>
<sequence>MRDEQNKNRQTEEDRLIEAYLNRIDAEAPDLWDRIDAGLDSEAKDAEEKQKKTSKVKYVIPVLAIAAVLLAAVIATPLLSDSKRHSKEINAGRTTDVSNDGLDAAENSNISDRAEDYVDETADSIPETVQNETANRPTQNTTEAIQMNGAGGDSSDVQAEAGHTKSQTDAQENAGCTDLQVSESANMDAWQEMSNIAVTLQITEIVTAEPDAVQKYAAKLLQVSDASGELITGQDIVLQPEEAETFSVGEEVTGTLLRYDSERQAWILSRQ</sequence>
<evidence type="ECO:0000313" key="3">
    <source>
        <dbReference type="EMBL" id="MBC5663157.1"/>
    </source>
</evidence>
<organism evidence="3 4">
    <name type="scientific">Coprococcus hominis</name>
    <name type="common">ex Liu et al. 2022</name>
    <dbReference type="NCBI Taxonomy" id="2763039"/>
    <lineage>
        <taxon>Bacteria</taxon>
        <taxon>Bacillati</taxon>
        <taxon>Bacillota</taxon>
        <taxon>Clostridia</taxon>
        <taxon>Lachnospirales</taxon>
        <taxon>Lachnospiraceae</taxon>
        <taxon>Coprococcus</taxon>
    </lineage>
</organism>
<name>A0A8I0AQ34_9FIRM</name>
<evidence type="ECO:0000313" key="4">
    <source>
        <dbReference type="Proteomes" id="UP000615234"/>
    </source>
</evidence>
<feature type="region of interest" description="Disordered" evidence="1">
    <location>
        <begin position="90"/>
        <end position="109"/>
    </location>
</feature>
<keyword evidence="2" id="KW-0472">Membrane</keyword>
<proteinExistence type="predicted"/>
<accession>A0A8I0AQ34</accession>
<evidence type="ECO:0000256" key="1">
    <source>
        <dbReference type="SAM" id="MobiDB-lite"/>
    </source>
</evidence>
<dbReference type="RefSeq" id="WP_117808708.1">
    <property type="nucleotide sequence ID" value="NZ_JACOOX010000005.1"/>
</dbReference>
<keyword evidence="2" id="KW-1133">Transmembrane helix</keyword>
<evidence type="ECO:0000256" key="2">
    <source>
        <dbReference type="SAM" id="Phobius"/>
    </source>
</evidence>
<dbReference type="Proteomes" id="UP000615234">
    <property type="component" value="Unassembled WGS sequence"/>
</dbReference>
<protein>
    <submittedName>
        <fullName evidence="3">Uncharacterized protein</fullName>
    </submittedName>
</protein>